<sequence length="265" mass="28314">MSRLPTRVAKTGWGDHRFQGYAVYAELLGHTSIGQVLALCMGVRLDAEQGAVLDEMFVSSLLADPHIWPLKLSRVAGAHGGSTMTGLAAGLLALEGKVTGSGPAGPMSAWLHRLVELEPSAARDEIQASVSSGQRLPGFGVPARKADERVIALTRCLVARGRHTMPHWAMWAQIAELSRTRGVEPNIASAFSAAALDLGIPPGRVEPLFAMALLPCFLPNAVEGAEQQPEILREVPREDLEYRGAPRRPSLRAAATGDPTLDPRV</sequence>
<dbReference type="RefSeq" id="WP_146157590.1">
    <property type="nucleotide sequence ID" value="NZ_PVNL01000046.1"/>
</dbReference>
<gene>
    <name evidence="4" type="ORF">ENSA7_22870</name>
</gene>
<dbReference type="InterPro" id="IPR036969">
    <property type="entry name" value="Citrate_synthase_sf"/>
</dbReference>
<dbReference type="Proteomes" id="UP000238823">
    <property type="component" value="Unassembled WGS sequence"/>
</dbReference>
<name>A0A2S9YSD5_9BACT</name>
<dbReference type="GO" id="GO:0006099">
    <property type="term" value="P:tricarboxylic acid cycle"/>
    <property type="evidence" value="ECO:0007669"/>
    <property type="project" value="UniProtKB-UniPathway"/>
</dbReference>
<evidence type="ECO:0000313" key="4">
    <source>
        <dbReference type="EMBL" id="PRQ08003.1"/>
    </source>
</evidence>
<dbReference type="InterPro" id="IPR016143">
    <property type="entry name" value="Citrate_synth-like_sm_a-sub"/>
</dbReference>
<dbReference type="EMBL" id="PVNL01000046">
    <property type="protein sequence ID" value="PRQ08003.1"/>
    <property type="molecule type" value="Genomic_DNA"/>
</dbReference>
<accession>A0A2S9YSD5</accession>
<proteinExistence type="predicted"/>
<dbReference type="Gene3D" id="1.10.580.10">
    <property type="entry name" value="Citrate Synthase, domain 1"/>
    <property type="match status" value="1"/>
</dbReference>
<dbReference type="Gene3D" id="1.10.230.10">
    <property type="entry name" value="Cytochrome P450-Terp, domain 2"/>
    <property type="match status" value="1"/>
</dbReference>
<evidence type="ECO:0000313" key="5">
    <source>
        <dbReference type="Proteomes" id="UP000238823"/>
    </source>
</evidence>
<dbReference type="AlphaFoldDB" id="A0A2S9YSD5"/>
<evidence type="ECO:0000256" key="2">
    <source>
        <dbReference type="ARBA" id="ARBA00012972"/>
    </source>
</evidence>
<dbReference type="SUPFAM" id="SSF48256">
    <property type="entry name" value="Citrate synthase"/>
    <property type="match status" value="1"/>
</dbReference>
<comment type="caution">
    <text evidence="4">The sequence shown here is derived from an EMBL/GenBank/DDBJ whole genome shotgun (WGS) entry which is preliminary data.</text>
</comment>
<evidence type="ECO:0000256" key="3">
    <source>
        <dbReference type="SAM" id="MobiDB-lite"/>
    </source>
</evidence>
<dbReference type="InterPro" id="IPR002020">
    <property type="entry name" value="Citrate_synthase"/>
</dbReference>
<dbReference type="GO" id="GO:0036440">
    <property type="term" value="F:citrate synthase activity"/>
    <property type="evidence" value="ECO:0007669"/>
    <property type="project" value="UniProtKB-EC"/>
</dbReference>
<dbReference type="Pfam" id="PF00285">
    <property type="entry name" value="Citrate_synt"/>
    <property type="match status" value="1"/>
</dbReference>
<dbReference type="UniPathway" id="UPA00223">
    <property type="reaction ID" value="UER00717"/>
</dbReference>
<reference evidence="4 5" key="1">
    <citation type="submission" date="2018-03" db="EMBL/GenBank/DDBJ databases">
        <title>Draft Genome Sequences of the Obligatory Marine Myxobacteria Enhygromyxa salina SWB007.</title>
        <authorList>
            <person name="Poehlein A."/>
            <person name="Moghaddam J.A."/>
            <person name="Harms H."/>
            <person name="Alanjari M."/>
            <person name="Koenig G.M."/>
            <person name="Daniel R."/>
            <person name="Schaeberle T.F."/>
        </authorList>
    </citation>
    <scope>NUCLEOTIDE SEQUENCE [LARGE SCALE GENOMIC DNA]</scope>
    <source>
        <strain evidence="4 5">SWB007</strain>
    </source>
</reference>
<dbReference type="InterPro" id="IPR016142">
    <property type="entry name" value="Citrate_synth-like_lrg_a-sub"/>
</dbReference>
<feature type="compositionally biased region" description="Basic and acidic residues" evidence="3">
    <location>
        <begin position="234"/>
        <end position="244"/>
    </location>
</feature>
<comment type="pathway">
    <text evidence="1">Carbohydrate metabolism; tricarboxylic acid cycle; isocitrate from oxaloacetate: step 1/2.</text>
</comment>
<evidence type="ECO:0000256" key="1">
    <source>
        <dbReference type="ARBA" id="ARBA00004751"/>
    </source>
</evidence>
<protein>
    <recommendedName>
        <fullName evidence="2">citrate synthase (unknown stereospecificity)</fullName>
        <ecNumber evidence="2">2.3.3.16</ecNumber>
    </recommendedName>
</protein>
<feature type="region of interest" description="Disordered" evidence="3">
    <location>
        <begin position="234"/>
        <end position="265"/>
    </location>
</feature>
<dbReference type="EC" id="2.3.3.16" evidence="2"/>
<organism evidence="4 5">
    <name type="scientific">Enhygromyxa salina</name>
    <dbReference type="NCBI Taxonomy" id="215803"/>
    <lineage>
        <taxon>Bacteria</taxon>
        <taxon>Pseudomonadati</taxon>
        <taxon>Myxococcota</taxon>
        <taxon>Polyangia</taxon>
        <taxon>Nannocystales</taxon>
        <taxon>Nannocystaceae</taxon>
        <taxon>Enhygromyxa</taxon>
    </lineage>
</organism>